<evidence type="ECO:0000256" key="1">
    <source>
        <dbReference type="ARBA" id="ARBA00005006"/>
    </source>
</evidence>
<evidence type="ECO:0000313" key="11">
    <source>
        <dbReference type="Proteomes" id="UP000515154"/>
    </source>
</evidence>
<dbReference type="GO" id="GO:0004357">
    <property type="term" value="F:glutamate-cysteine ligase activity"/>
    <property type="evidence" value="ECO:0007669"/>
    <property type="project" value="UniProtKB-UniRule"/>
</dbReference>
<dbReference type="InterPro" id="IPR014746">
    <property type="entry name" value="Gln_synth/guanido_kin_cat_dom"/>
</dbReference>
<comment type="similarity">
    <text evidence="2 10">Belongs to the glutamate--cysteine ligase type 3 family.</text>
</comment>
<dbReference type="PANTHER" id="PTHR11164">
    <property type="entry name" value="GLUTAMATE CYSTEINE LIGASE"/>
    <property type="match status" value="1"/>
</dbReference>
<evidence type="ECO:0000256" key="9">
    <source>
        <dbReference type="ARBA" id="ARBA00032122"/>
    </source>
</evidence>
<dbReference type="KEGG" id="osn:115225855"/>
<organism evidence="11 12">
    <name type="scientific">Octopus sinensis</name>
    <name type="common">East Asian common octopus</name>
    <dbReference type="NCBI Taxonomy" id="2607531"/>
    <lineage>
        <taxon>Eukaryota</taxon>
        <taxon>Metazoa</taxon>
        <taxon>Spiralia</taxon>
        <taxon>Lophotrochozoa</taxon>
        <taxon>Mollusca</taxon>
        <taxon>Cephalopoda</taxon>
        <taxon>Coleoidea</taxon>
        <taxon>Octopodiformes</taxon>
        <taxon>Octopoda</taxon>
        <taxon>Incirrata</taxon>
        <taxon>Octopodidae</taxon>
        <taxon>Octopus</taxon>
    </lineage>
</organism>
<keyword evidence="5 10" id="KW-0317">Glutathione biosynthesis</keyword>
<evidence type="ECO:0000256" key="3">
    <source>
        <dbReference type="ARBA" id="ARBA00012220"/>
    </source>
</evidence>
<dbReference type="Gene3D" id="1.10.8.960">
    <property type="match status" value="1"/>
</dbReference>
<evidence type="ECO:0000256" key="7">
    <source>
        <dbReference type="ARBA" id="ARBA00022840"/>
    </source>
</evidence>
<evidence type="ECO:0000256" key="10">
    <source>
        <dbReference type="RuleBase" id="RU367135"/>
    </source>
</evidence>
<keyword evidence="11" id="KW-1185">Reference proteome</keyword>
<dbReference type="UniPathway" id="UPA00142">
    <property type="reaction ID" value="UER00209"/>
</dbReference>
<dbReference type="Proteomes" id="UP000515154">
    <property type="component" value="Linkage group LG28"/>
</dbReference>
<gene>
    <name evidence="12" type="primary">LOC115225855</name>
</gene>
<name>A0A6P7TM70_9MOLL</name>
<dbReference type="GO" id="GO:0006750">
    <property type="term" value="P:glutathione biosynthetic process"/>
    <property type="evidence" value="ECO:0007669"/>
    <property type="project" value="UniProtKB-UniRule"/>
</dbReference>
<dbReference type="Gene3D" id="3.30.590.50">
    <property type="match status" value="2"/>
</dbReference>
<dbReference type="AlphaFoldDB" id="A0A6P7TM70"/>
<protein>
    <recommendedName>
        <fullName evidence="3 10">Glutamate--cysteine ligase</fullName>
        <ecNumber evidence="3 10">6.3.2.2</ecNumber>
    </recommendedName>
    <alternativeName>
        <fullName evidence="9 10">Gamma-ECS</fullName>
    </alternativeName>
    <alternativeName>
        <fullName evidence="8 10">Gamma-glutamylcysteine synthetase</fullName>
    </alternativeName>
</protein>
<dbReference type="Pfam" id="PF03074">
    <property type="entry name" value="GCS"/>
    <property type="match status" value="1"/>
</dbReference>
<dbReference type="GO" id="GO:0017109">
    <property type="term" value="C:glutamate-cysteine ligase complex"/>
    <property type="evidence" value="ECO:0007669"/>
    <property type="project" value="TreeGrafter"/>
</dbReference>
<keyword evidence="6 10" id="KW-0547">Nucleotide-binding</keyword>
<proteinExistence type="inferred from homology"/>
<comment type="pathway">
    <text evidence="1 10">Sulfur metabolism; glutathione biosynthesis; glutathione from L-cysteine and L-glutamate: step 1/2.</text>
</comment>
<dbReference type="RefSeq" id="XP_029652703.1">
    <property type="nucleotide sequence ID" value="XM_029796843.2"/>
</dbReference>
<dbReference type="InterPro" id="IPR004308">
    <property type="entry name" value="GCS"/>
</dbReference>
<evidence type="ECO:0000256" key="2">
    <source>
        <dbReference type="ARBA" id="ARBA00008100"/>
    </source>
</evidence>
<dbReference type="EC" id="6.3.2.2" evidence="3 10"/>
<accession>A0A6P7TM70</accession>
<comment type="catalytic activity">
    <reaction evidence="10">
        <text>L-cysteine + L-glutamate + ATP = gamma-L-glutamyl-L-cysteine + ADP + phosphate + H(+)</text>
        <dbReference type="Rhea" id="RHEA:13285"/>
        <dbReference type="ChEBI" id="CHEBI:15378"/>
        <dbReference type="ChEBI" id="CHEBI:29985"/>
        <dbReference type="ChEBI" id="CHEBI:30616"/>
        <dbReference type="ChEBI" id="CHEBI:35235"/>
        <dbReference type="ChEBI" id="CHEBI:43474"/>
        <dbReference type="ChEBI" id="CHEBI:58173"/>
        <dbReference type="ChEBI" id="CHEBI:456216"/>
        <dbReference type="EC" id="6.3.2.2"/>
    </reaction>
</comment>
<evidence type="ECO:0000313" key="12">
    <source>
        <dbReference type="RefSeq" id="XP_029652703.1"/>
    </source>
</evidence>
<dbReference type="SUPFAM" id="SSF55931">
    <property type="entry name" value="Glutamine synthetase/guanido kinase"/>
    <property type="match status" value="1"/>
</dbReference>
<dbReference type="PANTHER" id="PTHR11164:SF0">
    <property type="entry name" value="GLUTAMATE--CYSTEINE LIGASE CATALYTIC SUBUNIT"/>
    <property type="match status" value="1"/>
</dbReference>
<keyword evidence="4 10" id="KW-0436">Ligase</keyword>
<reference evidence="12" key="1">
    <citation type="submission" date="2025-08" db="UniProtKB">
        <authorList>
            <consortium name="RefSeq"/>
        </authorList>
    </citation>
    <scope>IDENTIFICATION</scope>
</reference>
<keyword evidence="7 10" id="KW-0067">ATP-binding</keyword>
<dbReference type="GO" id="GO:0005524">
    <property type="term" value="F:ATP binding"/>
    <property type="evidence" value="ECO:0007669"/>
    <property type="project" value="UniProtKB-UniRule"/>
</dbReference>
<evidence type="ECO:0000256" key="6">
    <source>
        <dbReference type="ARBA" id="ARBA00022741"/>
    </source>
</evidence>
<evidence type="ECO:0000256" key="4">
    <source>
        <dbReference type="ARBA" id="ARBA00022598"/>
    </source>
</evidence>
<evidence type="ECO:0000256" key="8">
    <source>
        <dbReference type="ARBA" id="ARBA00030585"/>
    </source>
</evidence>
<evidence type="ECO:0000256" key="5">
    <source>
        <dbReference type="ARBA" id="ARBA00022684"/>
    </source>
</evidence>
<sequence>MISATDHSFLTWEEIEPLIPHIKDQSRMQFVHLYRKYKDQNNYPFYWGDEIEFSLIQFDHDQKVVQLLLNSMSLLESPEVKGLESSEWVPECLEYILEGIPKNPFGSSITDLNLTEEHFKERRKAIKQLLSPNQTLVSVPYFPRFGCPNFTFPSYKANKHPVELHQSVFIGDAALCSQTPYYITSYKNLAKRRQERMVINVPLYIDKNTMMPYGEDLSEYEDNEEMMKALKPGHIYMDTKSFGVSCCVIQVTFQAAGLKEAAYLFDNFVPLTPIMTALTAGSPIYRGLLSEFDSAWRPMSWSCDDRTRQERGIEPLTEGKVLVDKTGFDSIGRYISVDNQFYNDYDYRYDHRQYELLKAEGIDEIIAKYVAHLLLKDPLILRKEKIDQDIFKDSGHIQAIFNSNGHSLKLKLPDEKSGWKVEFRTMEDQLTDFENAALVVFLILLNRAIITLKLNLLIPITKVDENFTSAQKRDAINKEKFHFRKDVQKEFANCELTDDIYTLMTLDEIMNGKDDFPGLIPLIHKYLDQFDYDASKRPQIMQYLKYISDKAAGKIMTLAQWTRQFVRNHEDYKNDSVVSDRITYDFFMECERIVNNEERIPQAFVNY</sequence>